<dbReference type="EMBL" id="FPHE01000056">
    <property type="protein sequence ID" value="SFV54895.1"/>
    <property type="molecule type" value="Genomic_DNA"/>
</dbReference>
<dbReference type="InterPro" id="IPR036779">
    <property type="entry name" value="LysM_dom_sf"/>
</dbReference>
<protein>
    <recommendedName>
        <fullName evidence="2">LysM domain-containing protein</fullName>
    </recommendedName>
</protein>
<evidence type="ECO:0000256" key="1">
    <source>
        <dbReference type="SAM" id="Coils"/>
    </source>
</evidence>
<dbReference type="PROSITE" id="PS51782">
    <property type="entry name" value="LYSM"/>
    <property type="match status" value="1"/>
</dbReference>
<feature type="domain" description="LysM" evidence="2">
    <location>
        <begin position="164"/>
        <end position="213"/>
    </location>
</feature>
<accession>A0A1W1BN53</accession>
<dbReference type="AlphaFoldDB" id="A0A1W1BN53"/>
<dbReference type="InterPro" id="IPR018392">
    <property type="entry name" value="LysM"/>
</dbReference>
<reference evidence="3" key="1">
    <citation type="submission" date="2016-10" db="EMBL/GenBank/DDBJ databases">
        <authorList>
            <person name="de Groot N.N."/>
        </authorList>
    </citation>
    <scope>NUCLEOTIDE SEQUENCE</scope>
</reference>
<evidence type="ECO:0000259" key="2">
    <source>
        <dbReference type="PROSITE" id="PS51782"/>
    </source>
</evidence>
<feature type="coiled-coil region" evidence="1">
    <location>
        <begin position="79"/>
        <end position="127"/>
    </location>
</feature>
<name>A0A1W1BN53_9ZZZZ</name>
<proteinExistence type="predicted"/>
<keyword evidence="1" id="KW-0175">Coiled coil</keyword>
<dbReference type="Gene3D" id="3.10.350.10">
    <property type="entry name" value="LysM domain"/>
    <property type="match status" value="1"/>
</dbReference>
<evidence type="ECO:0000313" key="3">
    <source>
        <dbReference type="EMBL" id="SFV54895.1"/>
    </source>
</evidence>
<gene>
    <name evidence="3" type="ORF">MNB_SV-12-1875</name>
</gene>
<organism evidence="3">
    <name type="scientific">hydrothermal vent metagenome</name>
    <dbReference type="NCBI Taxonomy" id="652676"/>
    <lineage>
        <taxon>unclassified sequences</taxon>
        <taxon>metagenomes</taxon>
        <taxon>ecological metagenomes</taxon>
    </lineage>
</organism>
<sequence>MQKNLLIVSLALFLLGTNGVADELEIKLIDESGNSGLVQDSVQGCDDEKEKEDTCSKEPEEVILGKLPTSVQFTDHAEIADLENKLRNVLAELSALKKEKNENLQTIARLNSMIETLSSQKSNYSKKEIVETGIKEIVVETKQRRKRLPIAKEIKVVEEYGDHVVVEVQNGESLSKYAKKYYGNKNKYYKIYKANRDKIPENLEIIIGTHLTIPLN</sequence>